<reference evidence="3 4" key="1">
    <citation type="submission" date="2018-03" db="EMBL/GenBank/DDBJ databases">
        <title>Comparative analysis of microorganisms from saline springs in Andes Mountain Range, Colombia.</title>
        <authorList>
            <person name="Rubin E."/>
        </authorList>
    </citation>
    <scope>NUCLEOTIDE SEQUENCE [LARGE SCALE GENOMIC DNA]</scope>
    <source>
        <strain evidence="3 4">CG 23</strain>
    </source>
</reference>
<dbReference type="Pfam" id="PF01243">
    <property type="entry name" value="PNPOx_N"/>
    <property type="match status" value="1"/>
</dbReference>
<accession>A0ABX5EAW1</accession>
<evidence type="ECO:0000313" key="4">
    <source>
        <dbReference type="Proteomes" id="UP000239895"/>
    </source>
</evidence>
<dbReference type="RefSeq" id="WP_106269200.1">
    <property type="nucleotide sequence ID" value="NZ_PVTX01000010.1"/>
</dbReference>
<feature type="domain" description="Pyridoxamine 5'-phosphate oxidase N-terminal" evidence="2">
    <location>
        <begin position="8"/>
        <end position="140"/>
    </location>
</feature>
<dbReference type="PANTHER" id="PTHR35176:SF2">
    <property type="entry name" value="F420H(2)-DEPENDENT REDUCTASE RV1155"/>
    <property type="match status" value="1"/>
</dbReference>
<keyword evidence="4" id="KW-1185">Reference proteome</keyword>
<evidence type="ECO:0000259" key="2">
    <source>
        <dbReference type="Pfam" id="PF01243"/>
    </source>
</evidence>
<evidence type="ECO:0000313" key="3">
    <source>
        <dbReference type="EMBL" id="PRZ04414.1"/>
    </source>
</evidence>
<dbReference type="NCBIfam" id="TIGR03668">
    <property type="entry name" value="Rv0121_F420"/>
    <property type="match status" value="1"/>
</dbReference>
<dbReference type="Gene3D" id="2.30.110.10">
    <property type="entry name" value="Electron Transport, Fmn-binding Protein, Chain A"/>
    <property type="match status" value="1"/>
</dbReference>
<dbReference type="InterPro" id="IPR052019">
    <property type="entry name" value="F420H2_bilvrd_red/Heme_oxyg"/>
</dbReference>
<sequence length="145" mass="15908">MPALDAAECRRRFAEARRAVLATADADGVPHVVPVTFALLGGPDGTQLVSAVDHKPKSTTDLRRLRNLAANPRAALLVDAYDEDWAHLWWVRADGEASIQHDGAGREIALDALAGRYPPYRERRPTGPVVRVHVDRWTGWTAQGV</sequence>
<comment type="caution">
    <text evidence="3">The sequence shown here is derived from an EMBL/GenBank/DDBJ whole genome shotgun (WGS) entry which is preliminary data.</text>
</comment>
<name>A0ABX5EAW1_9MICO</name>
<dbReference type="PANTHER" id="PTHR35176">
    <property type="entry name" value="HEME OXYGENASE HI_0854-RELATED"/>
    <property type="match status" value="1"/>
</dbReference>
<dbReference type="InterPro" id="IPR012349">
    <property type="entry name" value="Split_barrel_FMN-bd"/>
</dbReference>
<keyword evidence="1" id="KW-0560">Oxidoreductase</keyword>
<organism evidence="3 4">
    <name type="scientific">Isoptericola halotolerans</name>
    <dbReference type="NCBI Taxonomy" id="300560"/>
    <lineage>
        <taxon>Bacteria</taxon>
        <taxon>Bacillati</taxon>
        <taxon>Actinomycetota</taxon>
        <taxon>Actinomycetes</taxon>
        <taxon>Micrococcales</taxon>
        <taxon>Promicromonosporaceae</taxon>
        <taxon>Isoptericola</taxon>
    </lineage>
</organism>
<dbReference type="EMBL" id="PVTX01000010">
    <property type="protein sequence ID" value="PRZ04414.1"/>
    <property type="molecule type" value="Genomic_DNA"/>
</dbReference>
<evidence type="ECO:0000256" key="1">
    <source>
        <dbReference type="ARBA" id="ARBA00023002"/>
    </source>
</evidence>
<dbReference type="InterPro" id="IPR011576">
    <property type="entry name" value="Pyridox_Oxase_N"/>
</dbReference>
<proteinExistence type="predicted"/>
<gene>
    <name evidence="3" type="ORF">BCL65_11075</name>
</gene>
<dbReference type="Proteomes" id="UP000239895">
    <property type="component" value="Unassembled WGS sequence"/>
</dbReference>
<dbReference type="InterPro" id="IPR019967">
    <property type="entry name" value="F420-dep_enz_PPOX_Rv0121"/>
</dbReference>
<protein>
    <submittedName>
        <fullName evidence="3">PPOX class probable F420-dependent enzyme</fullName>
    </submittedName>
</protein>
<dbReference type="SUPFAM" id="SSF50475">
    <property type="entry name" value="FMN-binding split barrel"/>
    <property type="match status" value="1"/>
</dbReference>